<keyword evidence="4 8" id="KW-0808">Transferase</keyword>
<dbReference type="GeneID" id="41795068"/>
<dbReference type="AlphaFoldDB" id="A0A5B9RCY5"/>
<keyword evidence="5 8" id="KW-0548">Nucleotidyltransferase</keyword>
<evidence type="ECO:0000259" key="15">
    <source>
        <dbReference type="Pfam" id="PF04565"/>
    </source>
</evidence>
<dbReference type="InterPro" id="IPR007644">
    <property type="entry name" value="RNA_pol_bsu_protrusion"/>
</dbReference>
<dbReference type="CDD" id="cd00653">
    <property type="entry name" value="RNA_pol_B_RPB2"/>
    <property type="match status" value="1"/>
</dbReference>
<evidence type="ECO:0000256" key="3">
    <source>
        <dbReference type="ARBA" id="ARBA00022478"/>
    </source>
</evidence>
<keyword evidence="3 8" id="KW-0240">DNA-directed RNA polymerase</keyword>
<dbReference type="InterPro" id="IPR007642">
    <property type="entry name" value="RNA_pol_Rpb2_2"/>
</dbReference>
<dbReference type="Gene3D" id="3.90.1110.10">
    <property type="entry name" value="RNA polymerase Rpb2, domain 2"/>
    <property type="match status" value="1"/>
</dbReference>
<dbReference type="InterPro" id="IPR015712">
    <property type="entry name" value="DNA-dir_RNA_pol_su2"/>
</dbReference>
<sequence length="1071" mass="120680">MPVLPELAQIQFEGFNRFVHKRLLEELENFPKIEDTDKEVEFRVSSGQYQLTQPSVEERDAAYQCVTYSSDPYVPVQLIRSRDRIVQEEDVQSGSIPWMNSKGTFIINGVARVLVSQILRSPGIYYNQESDQKGISAYTSTVISDRGGRFKLEIDRKEKIWIRISKKKKISILILLIAMGLSKKDILQNARYPKIFSNILKKQEGAVESSEGATAELYKHSYSATDADISFSESISKELQKRFSQHRFELGRIGRRNLNIKLTLDVPEEEHFLLPQDILAAADHSIEISYGMGNLDDIDHLKNRRVRSVADLLQEQLKLALNRLENSIRQNISRAVRRKRAITPQGLVTPAPVIATFKEFFGSHPLSQFLDQINPLSEMVHKRRLSSVGPGGLTRRTASFQARDIHFSHYGRICPIETSEGMNAGLISSLAIQAEVSNSGFLQSPYLKSSELSEKEQLIYSSPTEDDYYRIATENSLISQWRARDKELILVRYQQEFLSVLWEQVDFRSIHPLHYFSVGTSLIPFIEHNDANRALTGSTMQRQAVPLVNPERCFVGTGLESQVALDSGSVIVSEREGQIQYIDGNLIELLSIDEVPSTDVVLRVTNNRLKIYERSNSNTCINQKSTALVGELPKRGEVIADGAATARGESASGKNILVAYMPWEGYNFEDAVLISERPIYEDISTSFHIERHEVEVCTTNQGPERVTKQIPQLDSHTLRHLDDNGLVESGSWVEAGDVLVGKLTPQEGTDSSRAPEGRLLQAISGIQLVNARESCLKVPVGGRGRVTDVRWVYPEDDTSNDLEVIHIYILQKRKIQVGDKIAGRHGNKGIVSKILPRQDMPYLQNGTPVDMILSPLGVPSRMNVGQIFECLLGLAGEFLENHYRIVPFDERYEREASRKLVLTELCRASATTHNPWLFEPDHPGKSRLIDGRTGESFAQSITIGRGYMMKLIHQVDDKIHARSSGPYALVTQQPLKGRSRRGGQRVGEMEVRALEGFGVSYTSQEMLTIKSDHIQARYRVLSAIMTGKPVYKPKTVPESFRLLVRELRCMSLNLEHNLIAEGGLDRESENI</sequence>
<comment type="catalytic activity">
    <reaction evidence="7 8 10">
        <text>RNA(n) + a ribonucleoside 5'-triphosphate = RNA(n+1) + diphosphate</text>
        <dbReference type="Rhea" id="RHEA:21248"/>
        <dbReference type="Rhea" id="RHEA-COMP:14527"/>
        <dbReference type="Rhea" id="RHEA-COMP:17342"/>
        <dbReference type="ChEBI" id="CHEBI:33019"/>
        <dbReference type="ChEBI" id="CHEBI:61557"/>
        <dbReference type="ChEBI" id="CHEBI:140395"/>
        <dbReference type="EC" id="2.7.7.6"/>
    </reaction>
</comment>
<feature type="domain" description="DNA-directed RNA polymerase subunit 2 hybrid-binding" evidence="11">
    <location>
        <begin position="607"/>
        <end position="980"/>
    </location>
</feature>
<keyword evidence="6 8" id="KW-0804">Transcription</keyword>
<evidence type="ECO:0000259" key="14">
    <source>
        <dbReference type="Pfam" id="PF04563"/>
    </source>
</evidence>
<evidence type="ECO:0000259" key="13">
    <source>
        <dbReference type="Pfam" id="PF04561"/>
    </source>
</evidence>
<dbReference type="HAMAP" id="MF_01321">
    <property type="entry name" value="RNApol_bact_RpoB"/>
    <property type="match status" value="1"/>
</dbReference>
<dbReference type="GO" id="GO:0009507">
    <property type="term" value="C:chloroplast"/>
    <property type="evidence" value="ECO:0007669"/>
    <property type="project" value="UniProtKB-SubCell"/>
</dbReference>
<feature type="domain" description="RNA polymerase Rpb2" evidence="13">
    <location>
        <begin position="120"/>
        <end position="307"/>
    </location>
</feature>
<dbReference type="Pfam" id="PF00562">
    <property type="entry name" value="RNA_pol_Rpb2_6"/>
    <property type="match status" value="1"/>
</dbReference>
<evidence type="ECO:0000256" key="6">
    <source>
        <dbReference type="ARBA" id="ARBA00023163"/>
    </source>
</evidence>
<dbReference type="InterPro" id="IPR014724">
    <property type="entry name" value="RNA_pol_RPB2_OB-fold"/>
</dbReference>
<dbReference type="InterPro" id="IPR037033">
    <property type="entry name" value="DNA-dir_RNAP_su2_hyb_sf"/>
</dbReference>
<organism evidence="16">
    <name type="scientific">Pecluma dulcis</name>
    <dbReference type="NCBI Taxonomy" id="253784"/>
    <lineage>
        <taxon>Eukaryota</taxon>
        <taxon>Viridiplantae</taxon>
        <taxon>Streptophyta</taxon>
        <taxon>Embryophyta</taxon>
        <taxon>Tracheophyta</taxon>
        <taxon>Polypodiopsida</taxon>
        <taxon>Polypodiidae</taxon>
        <taxon>Polypodiales</taxon>
        <taxon>Polypodiineae</taxon>
        <taxon>Polypodiaceae</taxon>
        <taxon>Polypodioideae</taxon>
        <taxon>Pecluma</taxon>
    </lineage>
</organism>
<dbReference type="Gene3D" id="2.30.150.10">
    <property type="entry name" value="DNA-directed RNA polymerase, beta subunit, external 1 domain"/>
    <property type="match status" value="1"/>
</dbReference>
<dbReference type="Gene3D" id="2.40.270.10">
    <property type="entry name" value="DNA-directed RNA polymerase, subunit 2, domain 6"/>
    <property type="match status" value="1"/>
</dbReference>
<dbReference type="GO" id="GO:0032549">
    <property type="term" value="F:ribonucleoside binding"/>
    <property type="evidence" value="ECO:0007669"/>
    <property type="project" value="InterPro"/>
</dbReference>
<keyword evidence="16" id="KW-0934">Plastid</keyword>
<comment type="function">
    <text evidence="1 8 10">DNA-dependent RNA polymerase catalyzes the transcription of DNA into RNA using the four ribonucleoside triphosphates as substrates.</text>
</comment>
<evidence type="ECO:0000256" key="4">
    <source>
        <dbReference type="ARBA" id="ARBA00022679"/>
    </source>
</evidence>
<dbReference type="Gene3D" id="3.90.1800.10">
    <property type="entry name" value="RNA polymerase alpha subunit dimerisation domain"/>
    <property type="match status" value="1"/>
</dbReference>
<dbReference type="Gene3D" id="2.40.50.100">
    <property type="match status" value="1"/>
</dbReference>
<feature type="domain" description="RNA polymerase beta subunit protrusion" evidence="14">
    <location>
        <begin position="6"/>
        <end position="349"/>
    </location>
</feature>
<dbReference type="SUPFAM" id="SSF64484">
    <property type="entry name" value="beta and beta-prime subunits of DNA dependent RNA-polymerase"/>
    <property type="match status" value="1"/>
</dbReference>
<dbReference type="InterPro" id="IPR010243">
    <property type="entry name" value="RNA_pol_bsu_bac"/>
</dbReference>
<dbReference type="Gene3D" id="3.90.1100.10">
    <property type="match status" value="1"/>
</dbReference>
<evidence type="ECO:0000313" key="16">
    <source>
        <dbReference type="EMBL" id="QEG57694.1"/>
    </source>
</evidence>
<comment type="subunit">
    <text evidence="8 10">In plastids the minimal PEP RNA polymerase catalytic core is composed of four subunits: alpha, beta, beta', and beta''. When a (nuclear-encoded) sigma factor is associated with the core the holoenzyme is formed, which can initiate transcription.</text>
</comment>
<dbReference type="Pfam" id="PF04560">
    <property type="entry name" value="RNA_pol_Rpb2_7"/>
    <property type="match status" value="1"/>
</dbReference>
<proteinExistence type="inferred from homology"/>
<name>A0A5B9RCY5_9MONI</name>
<reference evidence="16" key="1">
    <citation type="journal article" date="2019" name="Bot. J. Linn. Soc.">
        <title>Dynamism in plastome structure observed across the phylogenetic tree of ferns.</title>
        <authorList>
            <person name="Lehtonen S."/>
            <person name="Cardenas G.G."/>
        </authorList>
    </citation>
    <scope>NUCLEOTIDE SEQUENCE</scope>
</reference>
<dbReference type="PROSITE" id="PS01166">
    <property type="entry name" value="RNA_POL_BETA"/>
    <property type="match status" value="1"/>
</dbReference>
<evidence type="ECO:0000256" key="10">
    <source>
        <dbReference type="RuleBase" id="RU363031"/>
    </source>
</evidence>
<dbReference type="InterPro" id="IPR007120">
    <property type="entry name" value="DNA-dir_RNAP_su2_dom"/>
</dbReference>
<dbReference type="InterPro" id="IPR007121">
    <property type="entry name" value="RNA_pol_bsu_CS"/>
</dbReference>
<evidence type="ECO:0000259" key="11">
    <source>
        <dbReference type="Pfam" id="PF00562"/>
    </source>
</evidence>
<evidence type="ECO:0000259" key="12">
    <source>
        <dbReference type="Pfam" id="PF04560"/>
    </source>
</evidence>
<dbReference type="RefSeq" id="YP_009690914.1">
    <property type="nucleotide sequence ID" value="NC_044685.1"/>
</dbReference>
<dbReference type="EC" id="2.7.7.6" evidence="8"/>
<dbReference type="Pfam" id="PF04563">
    <property type="entry name" value="RNA_pol_Rpb2_1"/>
    <property type="match status" value="1"/>
</dbReference>
<evidence type="ECO:0000256" key="7">
    <source>
        <dbReference type="ARBA" id="ARBA00048552"/>
    </source>
</evidence>
<dbReference type="EMBL" id="MK705755">
    <property type="protein sequence ID" value="QEG57694.1"/>
    <property type="molecule type" value="Genomic_DNA"/>
</dbReference>
<dbReference type="GO" id="GO:0003899">
    <property type="term" value="F:DNA-directed RNA polymerase activity"/>
    <property type="evidence" value="ECO:0007669"/>
    <property type="project" value="UniProtKB-UniRule"/>
</dbReference>
<evidence type="ECO:0000256" key="2">
    <source>
        <dbReference type="ARBA" id="ARBA00006835"/>
    </source>
</evidence>
<evidence type="ECO:0000256" key="5">
    <source>
        <dbReference type="ARBA" id="ARBA00022695"/>
    </source>
</evidence>
<keyword evidence="16" id="KW-0150">Chloroplast</keyword>
<dbReference type="InterPro" id="IPR007641">
    <property type="entry name" value="RNA_pol_Rpb2_7"/>
</dbReference>
<comment type="subcellular location">
    <subcellularLocation>
        <location evidence="8">Plastid</location>
        <location evidence="8">Chloroplast</location>
    </subcellularLocation>
</comment>
<comment type="similarity">
    <text evidence="2 8 9">Belongs to the RNA polymerase beta chain family.</text>
</comment>
<protein>
    <recommendedName>
        <fullName evidence="8">DNA-directed RNA polymerase subunit beta</fullName>
        <ecNumber evidence="8">2.7.7.6</ecNumber>
    </recommendedName>
    <alternativeName>
        <fullName evidence="8">PEP</fullName>
    </alternativeName>
    <alternativeName>
        <fullName evidence="8">Plastid-encoded RNA polymerase subunit beta</fullName>
        <shortName evidence="8">RNA polymerase subunit beta</shortName>
    </alternativeName>
</protein>
<dbReference type="Pfam" id="PF04561">
    <property type="entry name" value="RNA_pol_Rpb2_2"/>
    <property type="match status" value="1"/>
</dbReference>
<dbReference type="InterPro" id="IPR007645">
    <property type="entry name" value="RNA_pol_Rpb2_3"/>
</dbReference>
<dbReference type="InterPro" id="IPR037034">
    <property type="entry name" value="RNA_pol_Rpb2_2_sf"/>
</dbReference>
<dbReference type="GO" id="GO:0000428">
    <property type="term" value="C:DNA-directed RNA polymerase complex"/>
    <property type="evidence" value="ECO:0007669"/>
    <property type="project" value="UniProtKB-KW"/>
</dbReference>
<feature type="domain" description="RNA polymerase Rpb2" evidence="12">
    <location>
        <begin position="982"/>
        <end position="1056"/>
    </location>
</feature>
<dbReference type="InterPro" id="IPR042107">
    <property type="entry name" value="DNA-dir_RNA_pol_bsu_ext_1_sf"/>
</dbReference>
<dbReference type="GO" id="GO:0006351">
    <property type="term" value="P:DNA-templated transcription"/>
    <property type="evidence" value="ECO:0007669"/>
    <property type="project" value="UniProtKB-UniRule"/>
</dbReference>
<evidence type="ECO:0000256" key="9">
    <source>
        <dbReference type="RuleBase" id="RU000434"/>
    </source>
</evidence>
<dbReference type="Pfam" id="PF04565">
    <property type="entry name" value="RNA_pol_Rpb2_3"/>
    <property type="match status" value="1"/>
</dbReference>
<evidence type="ECO:0000256" key="8">
    <source>
        <dbReference type="HAMAP-Rule" id="MF_01321"/>
    </source>
</evidence>
<dbReference type="Gene3D" id="2.40.50.150">
    <property type="match status" value="1"/>
</dbReference>
<evidence type="ECO:0000256" key="1">
    <source>
        <dbReference type="ARBA" id="ARBA00004026"/>
    </source>
</evidence>
<dbReference type="NCBIfam" id="NF001616">
    <property type="entry name" value="PRK00405.1"/>
    <property type="match status" value="1"/>
</dbReference>
<accession>A0A5B9RCY5</accession>
<geneLocation type="chloroplast" evidence="16"/>
<gene>
    <name evidence="8 16" type="primary">rpoB</name>
</gene>
<dbReference type="PANTHER" id="PTHR20856">
    <property type="entry name" value="DNA-DIRECTED RNA POLYMERASE I SUBUNIT 2"/>
    <property type="match status" value="1"/>
</dbReference>
<feature type="domain" description="RNA polymerase Rpb2" evidence="15">
    <location>
        <begin position="368"/>
        <end position="436"/>
    </location>
</feature>
<dbReference type="GO" id="GO:0003677">
    <property type="term" value="F:DNA binding"/>
    <property type="evidence" value="ECO:0007669"/>
    <property type="project" value="UniProtKB-UniRule"/>
</dbReference>